<keyword evidence="2" id="KW-1185">Reference proteome</keyword>
<comment type="caution">
    <text evidence="1">The sequence shown here is derived from an EMBL/GenBank/DDBJ whole genome shotgun (WGS) entry which is preliminary data.</text>
</comment>
<dbReference type="Proteomes" id="UP001187192">
    <property type="component" value="Unassembled WGS sequence"/>
</dbReference>
<dbReference type="EMBL" id="BTGU01000008">
    <property type="protein sequence ID" value="GMN38755.1"/>
    <property type="molecule type" value="Genomic_DNA"/>
</dbReference>
<gene>
    <name evidence="1" type="ORF">TIFTF001_007990</name>
</gene>
<reference evidence="1" key="1">
    <citation type="submission" date="2023-07" db="EMBL/GenBank/DDBJ databases">
        <title>draft genome sequence of fig (Ficus carica).</title>
        <authorList>
            <person name="Takahashi T."/>
            <person name="Nishimura K."/>
        </authorList>
    </citation>
    <scope>NUCLEOTIDE SEQUENCE</scope>
</reference>
<dbReference type="AlphaFoldDB" id="A0AA88D062"/>
<evidence type="ECO:0000313" key="2">
    <source>
        <dbReference type="Proteomes" id="UP001187192"/>
    </source>
</evidence>
<organism evidence="1 2">
    <name type="scientific">Ficus carica</name>
    <name type="common">Common fig</name>
    <dbReference type="NCBI Taxonomy" id="3494"/>
    <lineage>
        <taxon>Eukaryota</taxon>
        <taxon>Viridiplantae</taxon>
        <taxon>Streptophyta</taxon>
        <taxon>Embryophyta</taxon>
        <taxon>Tracheophyta</taxon>
        <taxon>Spermatophyta</taxon>
        <taxon>Magnoliopsida</taxon>
        <taxon>eudicotyledons</taxon>
        <taxon>Gunneridae</taxon>
        <taxon>Pentapetalae</taxon>
        <taxon>rosids</taxon>
        <taxon>fabids</taxon>
        <taxon>Rosales</taxon>
        <taxon>Moraceae</taxon>
        <taxon>Ficeae</taxon>
        <taxon>Ficus</taxon>
    </lineage>
</organism>
<proteinExistence type="predicted"/>
<sequence length="83" mass="9228">MWEVGGSHLHRKPSTERVRPIAIRDVRSTTEALRESRRRLRGACDVGNGREGHDSGSGDSHSCWVAAATLDNGRRRRGPLLQL</sequence>
<name>A0AA88D062_FICCA</name>
<protein>
    <submittedName>
        <fullName evidence="1">Uncharacterized protein</fullName>
    </submittedName>
</protein>
<accession>A0AA88D062</accession>
<evidence type="ECO:0000313" key="1">
    <source>
        <dbReference type="EMBL" id="GMN38755.1"/>
    </source>
</evidence>